<gene>
    <name evidence="2" type="ORF">D3Y59_10085</name>
</gene>
<dbReference type="EMBL" id="CP032317">
    <property type="protein sequence ID" value="AYA37368.1"/>
    <property type="molecule type" value="Genomic_DNA"/>
</dbReference>
<protein>
    <submittedName>
        <fullName evidence="2">DUF4062 domain-containing protein</fullName>
    </submittedName>
</protein>
<dbReference type="AlphaFoldDB" id="A0A3B7QW91"/>
<accession>A0A3B7QW91</accession>
<reference evidence="2 3" key="1">
    <citation type="submission" date="2018-09" db="EMBL/GenBank/DDBJ databases">
        <title>Hymenobacter medium sp. nov., isolated from R2A medium.</title>
        <authorList>
            <person name="Yingchao G."/>
        </authorList>
    </citation>
    <scope>NUCLEOTIDE SEQUENCE [LARGE SCALE GENOMIC DNA]</scope>
    <source>
        <strain evidence="3">sh-6</strain>
    </source>
</reference>
<proteinExistence type="predicted"/>
<sequence length="406" mass="46025">MAKQITHVSLFLASPSDLSEERQSVQQVVDELNTLMRTTMSIHLDLLTWETDAYPSAGIDAQDVINNQIGSDYDIFIGMMWQRFGTPTGRAGSGTEEEFERAYSRFVETKGKTKIMLYFSSKPIPPDDINFDELSKVRSFKLRAQELGILHWAFNDNDSFQKMLKIHLANQIKDVVESLHTNINPNKYNNDSNIESHSPEDIDNTEDENGYFDLLEIFLDNFSQIETTLTKMGEHIEDLGQQISRKANKLDTLNKSPNKSPNSYRILFESTSSDIINYVNLTSIELPRFHDLFTNGIDAFSDALTIHESSGNKMEPQELEELIESIIGTKVNIYFASNSMVGFRDNVSQIPSAAKSLNRATRLLKNTLNNVITEFNNSTILLDELEKTVHSMLIRTQDGDSEATLI</sequence>
<keyword evidence="3" id="KW-1185">Reference proteome</keyword>
<organism evidence="2 3">
    <name type="scientific">Hymenobacter oligotrophus</name>
    <dbReference type="NCBI Taxonomy" id="2319843"/>
    <lineage>
        <taxon>Bacteria</taxon>
        <taxon>Pseudomonadati</taxon>
        <taxon>Bacteroidota</taxon>
        <taxon>Cytophagia</taxon>
        <taxon>Cytophagales</taxon>
        <taxon>Hymenobacteraceae</taxon>
        <taxon>Hymenobacter</taxon>
    </lineage>
</organism>
<feature type="domain" description="DUF4062" evidence="1">
    <location>
        <begin position="11"/>
        <end position="102"/>
    </location>
</feature>
<dbReference type="Proteomes" id="UP000262802">
    <property type="component" value="Chromosome"/>
</dbReference>
<name>A0A3B7QW91_9BACT</name>
<dbReference type="InterPro" id="IPR025139">
    <property type="entry name" value="DUF4062"/>
</dbReference>
<evidence type="ECO:0000313" key="3">
    <source>
        <dbReference type="Proteomes" id="UP000262802"/>
    </source>
</evidence>
<evidence type="ECO:0000259" key="1">
    <source>
        <dbReference type="Pfam" id="PF13271"/>
    </source>
</evidence>
<dbReference type="RefSeq" id="WP_119444938.1">
    <property type="nucleotide sequence ID" value="NZ_CP032317.1"/>
</dbReference>
<evidence type="ECO:0000313" key="2">
    <source>
        <dbReference type="EMBL" id="AYA37368.1"/>
    </source>
</evidence>
<dbReference type="KEGG" id="hyh:D3Y59_10085"/>
<dbReference type="Pfam" id="PF13271">
    <property type="entry name" value="DUF4062"/>
    <property type="match status" value="1"/>
</dbReference>
<dbReference type="OrthoDB" id="6249026at2"/>